<protein>
    <submittedName>
        <fullName evidence="2">Uncharacterized protein</fullName>
    </submittedName>
</protein>
<feature type="region of interest" description="Disordered" evidence="1">
    <location>
        <begin position="386"/>
        <end position="488"/>
    </location>
</feature>
<proteinExistence type="predicted"/>
<organism evidence="2 3">
    <name type="scientific">Fusarium denticulatum</name>
    <dbReference type="NCBI Taxonomy" id="48507"/>
    <lineage>
        <taxon>Eukaryota</taxon>
        <taxon>Fungi</taxon>
        <taxon>Dikarya</taxon>
        <taxon>Ascomycota</taxon>
        <taxon>Pezizomycotina</taxon>
        <taxon>Sordariomycetes</taxon>
        <taxon>Hypocreomycetidae</taxon>
        <taxon>Hypocreales</taxon>
        <taxon>Nectriaceae</taxon>
        <taxon>Fusarium</taxon>
        <taxon>Fusarium fujikuroi species complex</taxon>
    </lineage>
</organism>
<evidence type="ECO:0000313" key="2">
    <source>
        <dbReference type="EMBL" id="KAF5681460.1"/>
    </source>
</evidence>
<dbReference type="Proteomes" id="UP000562682">
    <property type="component" value="Unassembled WGS sequence"/>
</dbReference>
<feature type="compositionally biased region" description="Acidic residues" evidence="1">
    <location>
        <begin position="475"/>
        <end position="488"/>
    </location>
</feature>
<evidence type="ECO:0000313" key="3">
    <source>
        <dbReference type="Proteomes" id="UP000562682"/>
    </source>
</evidence>
<comment type="caution">
    <text evidence="2">The sequence shown here is derived from an EMBL/GenBank/DDBJ whole genome shotgun (WGS) entry which is preliminary data.</text>
</comment>
<keyword evidence="3" id="KW-1185">Reference proteome</keyword>
<feature type="compositionally biased region" description="Polar residues" evidence="1">
    <location>
        <begin position="435"/>
        <end position="449"/>
    </location>
</feature>
<dbReference type="EMBL" id="JAAOAK010000237">
    <property type="protein sequence ID" value="KAF5681460.1"/>
    <property type="molecule type" value="Genomic_DNA"/>
</dbReference>
<accession>A0A8H5TZY1</accession>
<dbReference type="AlphaFoldDB" id="A0A8H5TZY1"/>
<evidence type="ECO:0000256" key="1">
    <source>
        <dbReference type="SAM" id="MobiDB-lite"/>
    </source>
</evidence>
<sequence>MDTSMSAGWPGSGAYLVVIEVQGQKVFHVELTKLQKYPQLYGQINSQPPPSYLYGYTYGMSYPYYHNGPYYYINLCKLPQDAGHMLWEYLSFGTFTRLQGNPSEKSQEVYFKSIFHLHNLANQFDMEDLKSDSAKEIFRKAQYMGLMELINLLEELNYQSDLFPKFSVYLEKRLVGSALDYCQGGNQRAFAELQAQPSLSVAQMLLKALIEISEAGCKLGEQNSMLGEVYTRKVAETTAASEILGWEEPKIPDTMWMNPKGEMTGVRKSVGSRFFGTAAQQATRRENINSPEPPLERAAAPEPTFYIPSEAALVIPSTLPPSLVPELVLHPPSRDTSTTSSHRSIPYTRTTTIPETKVEWITKAVGHPELKIHRQRMPHAAFQGKLPQMKHDVSSERPAPGPSTTSGETLLETGADNDNDTEDEATEACDGPLTPTGSERNVPENTMTSFDMPWRSSRSSSHTLEGSHVQVEGPMDWDADPSEYDYDS</sequence>
<feature type="compositionally biased region" description="Acidic residues" evidence="1">
    <location>
        <begin position="415"/>
        <end position="427"/>
    </location>
</feature>
<name>A0A8H5TZY1_9HYPO</name>
<reference evidence="2 3" key="1">
    <citation type="submission" date="2020-05" db="EMBL/GenBank/DDBJ databases">
        <title>Identification and distribution of gene clusters putatively required for synthesis of sphingolipid metabolism inhibitors in phylogenetically diverse species of the filamentous fungus Fusarium.</title>
        <authorList>
            <person name="Kim H.-S."/>
            <person name="Busman M."/>
            <person name="Brown D.W."/>
            <person name="Divon H."/>
            <person name="Uhlig S."/>
            <person name="Proctor R.H."/>
        </authorList>
    </citation>
    <scope>NUCLEOTIDE SEQUENCE [LARGE SCALE GENOMIC DNA]</scope>
    <source>
        <strain evidence="2 3">NRRL 25311</strain>
    </source>
</reference>
<gene>
    <name evidence="2" type="ORF">FDENT_8082</name>
</gene>